<dbReference type="OrthoDB" id="10579184at2759"/>
<gene>
    <name evidence="1" type="ordered locus">DEHA2D09878g</name>
</gene>
<keyword evidence="2" id="KW-1185">Reference proteome</keyword>
<evidence type="ECO:0000313" key="2">
    <source>
        <dbReference type="Proteomes" id="UP000000599"/>
    </source>
</evidence>
<dbReference type="GeneID" id="2901474"/>
<dbReference type="AlphaFoldDB" id="Q6BSC5"/>
<dbReference type="VEuPathDB" id="FungiDB:DEHA2D09878g"/>
<dbReference type="EMBL" id="CR382136">
    <property type="protein sequence ID" value="CAG87048.1"/>
    <property type="molecule type" value="Genomic_DNA"/>
</dbReference>
<proteinExistence type="predicted"/>
<protein>
    <submittedName>
        <fullName evidence="1">DEHA2D09878p</fullName>
    </submittedName>
</protein>
<name>Q6BSC5_DEBHA</name>
<dbReference type="KEGG" id="dha:DEHA2D09878g"/>
<organism evidence="1 2">
    <name type="scientific">Debaryomyces hansenii (strain ATCC 36239 / CBS 767 / BCRC 21394 / JCM 1990 / NBRC 0083 / IGC 2968)</name>
    <name type="common">Yeast</name>
    <name type="synonym">Torulaspora hansenii</name>
    <dbReference type="NCBI Taxonomy" id="284592"/>
    <lineage>
        <taxon>Eukaryota</taxon>
        <taxon>Fungi</taxon>
        <taxon>Dikarya</taxon>
        <taxon>Ascomycota</taxon>
        <taxon>Saccharomycotina</taxon>
        <taxon>Pichiomycetes</taxon>
        <taxon>Debaryomycetaceae</taxon>
        <taxon>Debaryomyces</taxon>
    </lineage>
</organism>
<dbReference type="InParanoid" id="Q6BSC5"/>
<evidence type="ECO:0000313" key="1">
    <source>
        <dbReference type="EMBL" id="CAG87048.1"/>
    </source>
</evidence>
<dbReference type="HOGENOM" id="CLU_2542540_0_0_1"/>
<dbReference type="Proteomes" id="UP000000599">
    <property type="component" value="Chromosome D"/>
</dbReference>
<sequence>MSWRVYSRDILTGGQHVTQVIKLLTGKKLSVSYFFDDIIDYVKINTERDIKNDFDDNYFNEIYVILEDKIRLNSFTEPLVEYT</sequence>
<dbReference type="RefSeq" id="XP_458895.1">
    <property type="nucleotide sequence ID" value="XM_458895.1"/>
</dbReference>
<accession>Q6BSC5</accession>
<reference evidence="1 2" key="1">
    <citation type="journal article" date="2004" name="Nature">
        <title>Genome evolution in yeasts.</title>
        <authorList>
            <consortium name="Genolevures"/>
            <person name="Dujon B."/>
            <person name="Sherman D."/>
            <person name="Fischer G."/>
            <person name="Durrens P."/>
            <person name="Casaregola S."/>
            <person name="Lafontaine I."/>
            <person name="de Montigny J."/>
            <person name="Marck C."/>
            <person name="Neuveglise C."/>
            <person name="Talla E."/>
            <person name="Goffard N."/>
            <person name="Frangeul L."/>
            <person name="Aigle M."/>
            <person name="Anthouard V."/>
            <person name="Babour A."/>
            <person name="Barbe V."/>
            <person name="Barnay S."/>
            <person name="Blanchin S."/>
            <person name="Beckerich J.M."/>
            <person name="Beyne E."/>
            <person name="Bleykasten C."/>
            <person name="Boisrame A."/>
            <person name="Boyer J."/>
            <person name="Cattolico L."/>
            <person name="Confanioleri F."/>
            <person name="de Daruvar A."/>
            <person name="Despons L."/>
            <person name="Fabre E."/>
            <person name="Fairhead C."/>
            <person name="Ferry-Dumazet H."/>
            <person name="Groppi A."/>
            <person name="Hantraye F."/>
            <person name="Hennequin C."/>
            <person name="Jauniaux N."/>
            <person name="Joyet P."/>
            <person name="Kachouri R."/>
            <person name="Kerrest A."/>
            <person name="Koszul R."/>
            <person name="Lemaire M."/>
            <person name="Lesur I."/>
            <person name="Ma L."/>
            <person name="Muller H."/>
            <person name="Nicaud J.M."/>
            <person name="Nikolski M."/>
            <person name="Oztas S."/>
            <person name="Ozier-Kalogeropoulos O."/>
            <person name="Pellenz S."/>
            <person name="Potier S."/>
            <person name="Richard G.F."/>
            <person name="Straub M.L."/>
            <person name="Suleau A."/>
            <person name="Swennene D."/>
            <person name="Tekaia F."/>
            <person name="Wesolowski-Louvel M."/>
            <person name="Westhof E."/>
            <person name="Wirth B."/>
            <person name="Zeniou-Meyer M."/>
            <person name="Zivanovic I."/>
            <person name="Bolotin-Fukuhara M."/>
            <person name="Thierry A."/>
            <person name="Bouchier C."/>
            <person name="Caudron B."/>
            <person name="Scarpelli C."/>
            <person name="Gaillardin C."/>
            <person name="Weissenbach J."/>
            <person name="Wincker P."/>
            <person name="Souciet J.L."/>
        </authorList>
    </citation>
    <scope>NUCLEOTIDE SEQUENCE [LARGE SCALE GENOMIC DNA]</scope>
    <source>
        <strain evidence="2">ATCC 36239 / CBS 767 / BCRC 21394 / JCM 1990 / NBRC 0083 / IGC 2968</strain>
    </source>
</reference>